<dbReference type="STRING" id="400682.A0A1X7SJP0"/>
<dbReference type="EnsemblMetazoa" id="Aqu2.1.02327_001">
    <property type="protein sequence ID" value="Aqu2.1.02327_001"/>
    <property type="gene ID" value="Aqu2.1.02327"/>
</dbReference>
<keyword evidence="1" id="KW-0805">Transcription regulation</keyword>
<dbReference type="PANTHER" id="PTHR45747">
    <property type="entry name" value="HISTONE-LYSINE N-METHYLTRANSFERASE E(Z)"/>
    <property type="match status" value="1"/>
</dbReference>
<dbReference type="AlphaFoldDB" id="A0A1X7SJP0"/>
<name>A0A1X7SJP0_AMPQE</name>
<proteinExistence type="predicted"/>
<dbReference type="GO" id="GO:0003682">
    <property type="term" value="F:chromatin binding"/>
    <property type="evidence" value="ECO:0007669"/>
    <property type="project" value="TreeGrafter"/>
</dbReference>
<dbReference type="GO" id="GO:0031507">
    <property type="term" value="P:heterochromatin formation"/>
    <property type="evidence" value="ECO:0007669"/>
    <property type="project" value="TreeGrafter"/>
</dbReference>
<dbReference type="PANTHER" id="PTHR45747:SF4">
    <property type="entry name" value="HISTONE-LYSINE N-METHYLTRANSFERASE E(Z)"/>
    <property type="match status" value="1"/>
</dbReference>
<reference evidence="4" key="1">
    <citation type="submission" date="2017-05" db="UniProtKB">
        <authorList>
            <consortium name="EnsemblMetazoa"/>
        </authorList>
    </citation>
    <scope>IDENTIFICATION</scope>
</reference>
<dbReference type="GO" id="GO:0035098">
    <property type="term" value="C:ESC/E(Z) complex"/>
    <property type="evidence" value="ECO:0007669"/>
    <property type="project" value="TreeGrafter"/>
</dbReference>
<organism evidence="4">
    <name type="scientific">Amphimedon queenslandica</name>
    <name type="common">Sponge</name>
    <dbReference type="NCBI Taxonomy" id="400682"/>
    <lineage>
        <taxon>Eukaryota</taxon>
        <taxon>Metazoa</taxon>
        <taxon>Porifera</taxon>
        <taxon>Demospongiae</taxon>
        <taxon>Heteroscleromorpha</taxon>
        <taxon>Haplosclerida</taxon>
        <taxon>Niphatidae</taxon>
        <taxon>Amphimedon</taxon>
    </lineage>
</organism>
<evidence type="ECO:0000259" key="3">
    <source>
        <dbReference type="Pfam" id="PF00856"/>
    </source>
</evidence>
<dbReference type="InterPro" id="IPR001214">
    <property type="entry name" value="SET_dom"/>
</dbReference>
<sequence>MWCRVLSDLSALASGLVAKIAHSAFSLVRYFQRLDRKLVRINQIDHAAPYYVVDATCKGNKIWFANHSVNPNCYAKVKIVEGDHRIGIFAKHSIEELFLITDLSPQLLQAFIYQLKMFKEQR</sequence>
<dbReference type="Gene3D" id="2.170.270.10">
    <property type="entry name" value="SET domain"/>
    <property type="match status" value="1"/>
</dbReference>
<dbReference type="InterPro" id="IPR045318">
    <property type="entry name" value="EZH1/2-like"/>
</dbReference>
<dbReference type="OrthoDB" id="6141102at2759"/>
<evidence type="ECO:0000256" key="1">
    <source>
        <dbReference type="ARBA" id="ARBA00023015"/>
    </source>
</evidence>
<dbReference type="InterPro" id="IPR046341">
    <property type="entry name" value="SET_dom_sf"/>
</dbReference>
<protein>
    <recommendedName>
        <fullName evidence="3">SET domain-containing protein</fullName>
    </recommendedName>
</protein>
<keyword evidence="2" id="KW-0804">Transcription</keyword>
<evidence type="ECO:0000256" key="2">
    <source>
        <dbReference type="ARBA" id="ARBA00023163"/>
    </source>
</evidence>
<dbReference type="SUPFAM" id="SSF82199">
    <property type="entry name" value="SET domain"/>
    <property type="match status" value="1"/>
</dbReference>
<accession>A0A1X7SJP0</accession>
<evidence type="ECO:0000313" key="4">
    <source>
        <dbReference type="EnsemblMetazoa" id="Aqu2.1.02327_001"/>
    </source>
</evidence>
<dbReference type="InParanoid" id="A0A1X7SJP0"/>
<feature type="domain" description="SET" evidence="3">
    <location>
        <begin position="30"/>
        <end position="95"/>
    </location>
</feature>
<dbReference type="Pfam" id="PF00856">
    <property type="entry name" value="SET"/>
    <property type="match status" value="1"/>
</dbReference>
<dbReference type="GO" id="GO:0046976">
    <property type="term" value="F:histone H3K27 methyltransferase activity"/>
    <property type="evidence" value="ECO:0007669"/>
    <property type="project" value="TreeGrafter"/>
</dbReference>
<dbReference type="eggNOG" id="KOG1079">
    <property type="taxonomic scope" value="Eukaryota"/>
</dbReference>